<dbReference type="EMBL" id="CM017631">
    <property type="protein sequence ID" value="TYH56181.1"/>
    <property type="molecule type" value="Genomic_DNA"/>
</dbReference>
<dbReference type="Proteomes" id="UP000322667">
    <property type="component" value="Chromosome D09"/>
</dbReference>
<evidence type="ECO:0000313" key="3">
    <source>
        <dbReference type="Proteomes" id="UP000322667"/>
    </source>
</evidence>
<sequence>MGLFFRRWMMGYSICDQFWASVKGFFFSVVWGRVVWLFSFSSAGLDWILSCWFFVKGLRPFFIWFGIFPFRLRDFMPWFRLF</sequence>
<dbReference type="AlphaFoldDB" id="A0A5D2JMX1"/>
<evidence type="ECO:0000256" key="1">
    <source>
        <dbReference type="SAM" id="Phobius"/>
    </source>
</evidence>
<keyword evidence="1" id="KW-0472">Membrane</keyword>
<keyword evidence="3" id="KW-1185">Reference proteome</keyword>
<feature type="transmembrane region" description="Helical" evidence="1">
    <location>
        <begin position="20"/>
        <end position="41"/>
    </location>
</feature>
<evidence type="ECO:0000313" key="2">
    <source>
        <dbReference type="EMBL" id="TYH56181.1"/>
    </source>
</evidence>
<feature type="transmembrane region" description="Helical" evidence="1">
    <location>
        <begin position="47"/>
        <end position="70"/>
    </location>
</feature>
<gene>
    <name evidence="2" type="ORF">ES332_D09G290600v1</name>
</gene>
<organism evidence="2 3">
    <name type="scientific">Gossypium tomentosum</name>
    <name type="common">Hawaiian cotton</name>
    <name type="synonym">Gossypium sandvicense</name>
    <dbReference type="NCBI Taxonomy" id="34277"/>
    <lineage>
        <taxon>Eukaryota</taxon>
        <taxon>Viridiplantae</taxon>
        <taxon>Streptophyta</taxon>
        <taxon>Embryophyta</taxon>
        <taxon>Tracheophyta</taxon>
        <taxon>Spermatophyta</taxon>
        <taxon>Magnoliopsida</taxon>
        <taxon>eudicotyledons</taxon>
        <taxon>Gunneridae</taxon>
        <taxon>Pentapetalae</taxon>
        <taxon>rosids</taxon>
        <taxon>malvids</taxon>
        <taxon>Malvales</taxon>
        <taxon>Malvaceae</taxon>
        <taxon>Malvoideae</taxon>
        <taxon>Gossypium</taxon>
    </lineage>
</organism>
<reference evidence="2 3" key="1">
    <citation type="submission" date="2019-07" db="EMBL/GenBank/DDBJ databases">
        <title>WGS assembly of Gossypium tomentosum.</title>
        <authorList>
            <person name="Chen Z.J."/>
            <person name="Sreedasyam A."/>
            <person name="Ando A."/>
            <person name="Song Q."/>
            <person name="De L."/>
            <person name="Hulse-Kemp A."/>
            <person name="Ding M."/>
            <person name="Ye W."/>
            <person name="Kirkbride R."/>
            <person name="Jenkins J."/>
            <person name="Plott C."/>
            <person name="Lovell J."/>
            <person name="Lin Y.-M."/>
            <person name="Vaughn R."/>
            <person name="Liu B."/>
            <person name="Li W."/>
            <person name="Simpson S."/>
            <person name="Scheffler B."/>
            <person name="Saski C."/>
            <person name="Grover C."/>
            <person name="Hu G."/>
            <person name="Conover J."/>
            <person name="Carlson J."/>
            <person name="Shu S."/>
            <person name="Boston L."/>
            <person name="Williams M."/>
            <person name="Peterson D."/>
            <person name="Mcgee K."/>
            <person name="Jones D."/>
            <person name="Wendel J."/>
            <person name="Stelly D."/>
            <person name="Grimwood J."/>
            <person name="Schmutz J."/>
        </authorList>
    </citation>
    <scope>NUCLEOTIDE SEQUENCE [LARGE SCALE GENOMIC DNA]</scope>
    <source>
        <strain evidence="2">7179.01</strain>
    </source>
</reference>
<accession>A0A5D2JMX1</accession>
<protein>
    <submittedName>
        <fullName evidence="2">Uncharacterized protein</fullName>
    </submittedName>
</protein>
<name>A0A5D2JMX1_GOSTO</name>
<proteinExistence type="predicted"/>
<keyword evidence="1" id="KW-0812">Transmembrane</keyword>
<keyword evidence="1" id="KW-1133">Transmembrane helix</keyword>